<evidence type="ECO:0000313" key="2">
    <source>
        <dbReference type="EMBL" id="RNM42054.1"/>
    </source>
</evidence>
<sequence>MNIPVLSAAELKQLLTMDEVIAGVETVYRLKAQSETDVWPHVCHRFTGEHEGVMDIKSGAIGGTVRLHGAKLLNTFWGNAARNLPTFTGLLMLFDATTGLPLGIMDASYITCMRTGASGALGIKAFARADASRLFVMGAGKQAVFQIAATLTLLPQFTTVVIGDPRSDEQAERFAASLPHRLASEFNVQGLDGVAFRAARQDTMADLVRGSDAIITITPATQPLIPDEWVAPGTHLSCVGADMPGKEEVDPALFKRARVFADDLEQCSHIGEMELPLAQGVISRDDVVGEIGDVLQGTIPGRMGNDDVTLFDATGLALLDLITAKQAVDRAAAARLGQQVEI</sequence>
<organism evidence="2 4">
    <name type="scientific">Eggerthella sinensis</name>
    <dbReference type="NCBI Taxonomy" id="242230"/>
    <lineage>
        <taxon>Bacteria</taxon>
        <taxon>Bacillati</taxon>
        <taxon>Actinomycetota</taxon>
        <taxon>Coriobacteriia</taxon>
        <taxon>Eggerthellales</taxon>
        <taxon>Eggerthellaceae</taxon>
        <taxon>Eggerthella</taxon>
    </lineage>
</organism>
<reference evidence="2" key="3">
    <citation type="journal article" date="2019" name="Microbiol. Resour. Announc.">
        <title>Draft Genome Sequences of Type Strains of Gordonibacter faecihominis, Paraeggerthella hongkongensis, Parvibacter caecicola,Slackia equolifaciens, Slackia faecicanis, and Slackia isoflavoniconvertens.</title>
        <authorList>
            <person name="Danylec N."/>
            <person name="Stoll D.A."/>
            <person name="Dotsch A."/>
            <person name="Huch M."/>
        </authorList>
    </citation>
    <scope>NUCLEOTIDE SEQUENCE</scope>
    <source>
        <strain evidence="2">DSM 16107</strain>
    </source>
</reference>
<gene>
    <name evidence="1" type="ORF">C1876_10465</name>
    <name evidence="2" type="ORF">DMP09_06660</name>
</gene>
<dbReference type="Gene3D" id="3.30.1780.10">
    <property type="entry name" value="ornithine cyclodeaminase, domain 1"/>
    <property type="match status" value="1"/>
</dbReference>
<evidence type="ECO:0000313" key="3">
    <source>
        <dbReference type="Proteomes" id="UP000253817"/>
    </source>
</evidence>
<dbReference type="PANTHER" id="PTHR13812:SF19">
    <property type="entry name" value="KETIMINE REDUCTASE MU-CRYSTALLIN"/>
    <property type="match status" value="1"/>
</dbReference>
<dbReference type="GO" id="GO:0005737">
    <property type="term" value="C:cytoplasm"/>
    <property type="evidence" value="ECO:0007669"/>
    <property type="project" value="TreeGrafter"/>
</dbReference>
<dbReference type="PIRSF" id="PIRSF001439">
    <property type="entry name" value="CryM"/>
    <property type="match status" value="1"/>
</dbReference>
<evidence type="ECO:0000313" key="4">
    <source>
        <dbReference type="Proteomes" id="UP000270112"/>
    </source>
</evidence>
<dbReference type="EMBL" id="QICC01000020">
    <property type="protein sequence ID" value="RNM42054.1"/>
    <property type="molecule type" value="Genomic_DNA"/>
</dbReference>
<dbReference type="InterPro" id="IPR003462">
    <property type="entry name" value="ODC_Mu_crystall"/>
</dbReference>
<reference evidence="1 3" key="1">
    <citation type="journal article" date="2018" name="Elife">
        <title>Discovery and characterization of a prevalent human gut bacterial enzyme sufficient for the inactivation of a family of plant toxins.</title>
        <authorList>
            <person name="Koppel N."/>
            <person name="Bisanz J.E."/>
            <person name="Pandelia M.E."/>
            <person name="Turnbaugh P.J."/>
            <person name="Balskus E.P."/>
        </authorList>
    </citation>
    <scope>NUCLEOTIDE SEQUENCE [LARGE SCALE GENOMIC DNA]</scope>
    <source>
        <strain evidence="1 3">DSM 16107</strain>
    </source>
</reference>
<dbReference type="Proteomes" id="UP000253817">
    <property type="component" value="Unassembled WGS sequence"/>
</dbReference>
<dbReference type="SUPFAM" id="SSF51735">
    <property type="entry name" value="NAD(P)-binding Rossmann-fold domains"/>
    <property type="match status" value="1"/>
</dbReference>
<dbReference type="RefSeq" id="WP_114546673.1">
    <property type="nucleotide sequence ID" value="NZ_PPTT01000017.1"/>
</dbReference>
<proteinExistence type="predicted"/>
<dbReference type="PANTHER" id="PTHR13812">
    <property type="entry name" value="KETIMINE REDUCTASE MU-CRYSTALLIN"/>
    <property type="match status" value="1"/>
</dbReference>
<dbReference type="InterPro" id="IPR023401">
    <property type="entry name" value="ODC_N"/>
</dbReference>
<comment type="caution">
    <text evidence="2">The sequence shown here is derived from an EMBL/GenBank/DDBJ whole genome shotgun (WGS) entry which is preliminary data.</text>
</comment>
<reference evidence="4" key="2">
    <citation type="submission" date="2018-05" db="EMBL/GenBank/DDBJ databases">
        <title>Genome Sequencing of selected type strains of the family Eggerthellaceae.</title>
        <authorList>
            <person name="Danylec N."/>
            <person name="Stoll D.A."/>
            <person name="Doetsch A."/>
            <person name="Huch M."/>
        </authorList>
    </citation>
    <scope>NUCLEOTIDE SEQUENCE [LARGE SCALE GENOMIC DNA]</scope>
    <source>
        <strain evidence="4">DSM 16107</strain>
    </source>
</reference>
<dbReference type="Pfam" id="PF02423">
    <property type="entry name" value="OCD_Mu_crystall"/>
    <property type="match status" value="1"/>
</dbReference>
<accession>A0A3N0IYK4</accession>
<protein>
    <submittedName>
        <fullName evidence="2">Ornithine cyclodeaminase family protein</fullName>
    </submittedName>
</protein>
<dbReference type="InterPro" id="IPR036291">
    <property type="entry name" value="NAD(P)-bd_dom_sf"/>
</dbReference>
<evidence type="ECO:0000313" key="1">
    <source>
        <dbReference type="EMBL" id="RDB68261.1"/>
    </source>
</evidence>
<name>A0A3N0IYK4_9ACTN</name>
<dbReference type="AlphaFoldDB" id="A0A3N0IYK4"/>
<keyword evidence="3" id="KW-1185">Reference proteome</keyword>
<dbReference type="Proteomes" id="UP000270112">
    <property type="component" value="Unassembled WGS sequence"/>
</dbReference>
<dbReference type="OrthoDB" id="7209364at2"/>
<dbReference type="EMBL" id="PPTT01000017">
    <property type="protein sequence ID" value="RDB68261.1"/>
    <property type="molecule type" value="Genomic_DNA"/>
</dbReference>
<dbReference type="Gene3D" id="3.40.50.720">
    <property type="entry name" value="NAD(P)-binding Rossmann-like Domain"/>
    <property type="match status" value="1"/>
</dbReference>